<accession>A0AAW0PTL8</accession>
<feature type="compositionally biased region" description="Polar residues" evidence="1">
    <location>
        <begin position="62"/>
        <end position="80"/>
    </location>
</feature>
<feature type="region of interest" description="Disordered" evidence="1">
    <location>
        <begin position="29"/>
        <end position="94"/>
    </location>
</feature>
<evidence type="ECO:0000256" key="1">
    <source>
        <dbReference type="SAM" id="MobiDB-lite"/>
    </source>
</evidence>
<protein>
    <submittedName>
        <fullName evidence="2">Uncharacterized protein</fullName>
    </submittedName>
</protein>
<dbReference type="AlphaFoldDB" id="A0AAW0PTL8"/>
<proteinExistence type="predicted"/>
<comment type="caution">
    <text evidence="2">The sequence shown here is derived from an EMBL/GenBank/DDBJ whole genome shotgun (WGS) entry which is preliminary data.</text>
</comment>
<reference evidence="3" key="1">
    <citation type="submission" date="2024-04" db="EMBL/GenBank/DDBJ databases">
        <title>Salinicola lusitanus LLJ914,a marine bacterium isolated from the Okinawa Trough.</title>
        <authorList>
            <person name="Li J."/>
        </authorList>
    </citation>
    <scope>NUCLEOTIDE SEQUENCE [LARGE SCALE GENOMIC DNA]</scope>
</reference>
<sequence>MVRMDEGRFPTLELNNRRLSVKNSFCRKNGIYTRSPPRPSPGSLHYSDEDVSTKYNDLIPAESSSLTEKPSEISDSQGSDSEYEMDQSRQKTHSFVNHYISDPTYYNSWRRQQKGVSRPPAYGYSQPEPLVEQESRPLPLQCLLCPLCLLCCPRAPPHHSPKARALCSGPKAAGLPPPPCCHLNL</sequence>
<organism evidence="2 3">
    <name type="scientific">Mugilogobius chulae</name>
    <name type="common">yellowstripe goby</name>
    <dbReference type="NCBI Taxonomy" id="88201"/>
    <lineage>
        <taxon>Eukaryota</taxon>
        <taxon>Metazoa</taxon>
        <taxon>Chordata</taxon>
        <taxon>Craniata</taxon>
        <taxon>Vertebrata</taxon>
        <taxon>Euteleostomi</taxon>
        <taxon>Actinopterygii</taxon>
        <taxon>Neopterygii</taxon>
        <taxon>Teleostei</taxon>
        <taxon>Neoteleostei</taxon>
        <taxon>Acanthomorphata</taxon>
        <taxon>Gobiaria</taxon>
        <taxon>Gobiiformes</taxon>
        <taxon>Gobioidei</taxon>
        <taxon>Gobiidae</taxon>
        <taxon>Gobionellinae</taxon>
        <taxon>Mugilogobius</taxon>
    </lineage>
</organism>
<evidence type="ECO:0000313" key="2">
    <source>
        <dbReference type="EMBL" id="KAK7939138.1"/>
    </source>
</evidence>
<dbReference type="Proteomes" id="UP001460270">
    <property type="component" value="Unassembled WGS sequence"/>
</dbReference>
<keyword evidence="3" id="KW-1185">Reference proteome</keyword>
<name>A0AAW0PTL8_9GOBI</name>
<evidence type="ECO:0000313" key="3">
    <source>
        <dbReference type="Proteomes" id="UP001460270"/>
    </source>
</evidence>
<dbReference type="EMBL" id="JBBPFD010000002">
    <property type="protein sequence ID" value="KAK7939138.1"/>
    <property type="molecule type" value="Genomic_DNA"/>
</dbReference>
<gene>
    <name evidence="2" type="ORF">WMY93_002464</name>
</gene>